<comment type="similarity">
    <text evidence="1 12 13">Belongs to the peptidase S24 family.</text>
</comment>
<keyword evidence="10 12" id="KW-0234">DNA repair</keyword>
<keyword evidence="5 12" id="KW-0378">Hydrolase</keyword>
<evidence type="ECO:0000256" key="2">
    <source>
        <dbReference type="ARBA" id="ARBA00022491"/>
    </source>
</evidence>
<dbReference type="GO" id="GO:0009432">
    <property type="term" value="P:SOS response"/>
    <property type="evidence" value="ECO:0007669"/>
    <property type="project" value="UniProtKB-UniRule"/>
</dbReference>
<evidence type="ECO:0000256" key="3">
    <source>
        <dbReference type="ARBA" id="ARBA00022705"/>
    </source>
</evidence>
<dbReference type="PANTHER" id="PTHR33516">
    <property type="entry name" value="LEXA REPRESSOR"/>
    <property type="match status" value="1"/>
</dbReference>
<proteinExistence type="inferred from homology"/>
<evidence type="ECO:0000256" key="13">
    <source>
        <dbReference type="RuleBase" id="RU003991"/>
    </source>
</evidence>
<organism evidence="16 17">
    <name type="scientific">Fuerstiella marisgermanici</name>
    <dbReference type="NCBI Taxonomy" id="1891926"/>
    <lineage>
        <taxon>Bacteria</taxon>
        <taxon>Pseudomonadati</taxon>
        <taxon>Planctomycetota</taxon>
        <taxon>Planctomycetia</taxon>
        <taxon>Planctomycetales</taxon>
        <taxon>Planctomycetaceae</taxon>
        <taxon>Fuerstiella</taxon>
    </lineage>
</organism>
<evidence type="ECO:0000256" key="9">
    <source>
        <dbReference type="ARBA" id="ARBA00023163"/>
    </source>
</evidence>
<keyword evidence="7 12" id="KW-0805">Transcription regulation</keyword>
<name>A0A1P8WAS1_9PLAN</name>
<evidence type="ECO:0000256" key="4">
    <source>
        <dbReference type="ARBA" id="ARBA00022763"/>
    </source>
</evidence>
<dbReference type="InterPro" id="IPR050077">
    <property type="entry name" value="LexA_repressor"/>
</dbReference>
<dbReference type="SUPFAM" id="SSF51306">
    <property type="entry name" value="LexA/Signal peptidase"/>
    <property type="match status" value="1"/>
</dbReference>
<feature type="domain" description="Peptidase S24/S26A/S26B/S26C" evidence="14">
    <location>
        <begin position="77"/>
        <end position="190"/>
    </location>
</feature>
<dbReference type="EMBL" id="CP017641">
    <property type="protein sequence ID" value="APZ91135.1"/>
    <property type="molecule type" value="Genomic_DNA"/>
</dbReference>
<evidence type="ECO:0000256" key="5">
    <source>
        <dbReference type="ARBA" id="ARBA00022801"/>
    </source>
</evidence>
<evidence type="ECO:0000256" key="6">
    <source>
        <dbReference type="ARBA" id="ARBA00022813"/>
    </source>
</evidence>
<dbReference type="InterPro" id="IPR036286">
    <property type="entry name" value="LexA/Signal_pep-like_sf"/>
</dbReference>
<evidence type="ECO:0000256" key="1">
    <source>
        <dbReference type="ARBA" id="ARBA00007484"/>
    </source>
</evidence>
<keyword evidence="17" id="KW-1185">Reference proteome</keyword>
<dbReference type="InterPro" id="IPR015927">
    <property type="entry name" value="Peptidase_S24_S26A/B/C"/>
</dbReference>
<dbReference type="Proteomes" id="UP000187735">
    <property type="component" value="Chromosome"/>
</dbReference>
<dbReference type="PRINTS" id="PR00726">
    <property type="entry name" value="LEXASERPTASE"/>
</dbReference>
<comment type="catalytic activity">
    <reaction evidence="12">
        <text>Hydrolysis of Ala-|-Gly bond in repressor LexA.</text>
        <dbReference type="EC" id="3.4.21.88"/>
    </reaction>
</comment>
<evidence type="ECO:0000256" key="11">
    <source>
        <dbReference type="ARBA" id="ARBA00023236"/>
    </source>
</evidence>
<dbReference type="RefSeq" id="WP_077022942.1">
    <property type="nucleotide sequence ID" value="NZ_CP017641.1"/>
</dbReference>
<feature type="active site" description="For autocatalytic cleavage activity" evidence="12">
    <location>
        <position position="153"/>
    </location>
</feature>
<comment type="subunit">
    <text evidence="12">Homodimer.</text>
</comment>
<evidence type="ECO:0000256" key="7">
    <source>
        <dbReference type="ARBA" id="ARBA00023015"/>
    </source>
</evidence>
<keyword evidence="3 12" id="KW-0235">DNA replication</keyword>
<dbReference type="InterPro" id="IPR006200">
    <property type="entry name" value="LexA"/>
</dbReference>
<sequence length="197" mass="21978">MHQQALTAIQARVLEFIRQEVHSTGRAPSVREIQAEFGYKSPHTPQFHVNRLIEAGYLRREPGHRGLQLLESRGLRLLGTVAAGPPIEAIEEEGERLDVSGFSDDNHFALRVRGDSMIEECIADGDHVIVRKQATCDDGDLVVARIGDEATLKRFYRERQKSRIRLQPANSGMKPIFCKASDVVIEGVVVGVIRLMA</sequence>
<dbReference type="Pfam" id="PF00717">
    <property type="entry name" value="Peptidase_S24"/>
    <property type="match status" value="1"/>
</dbReference>
<dbReference type="InterPro" id="IPR036390">
    <property type="entry name" value="WH_DNA-bd_sf"/>
</dbReference>
<evidence type="ECO:0000259" key="15">
    <source>
        <dbReference type="Pfam" id="PF01726"/>
    </source>
</evidence>
<evidence type="ECO:0000313" key="16">
    <source>
        <dbReference type="EMBL" id="APZ91135.1"/>
    </source>
</evidence>
<dbReference type="InterPro" id="IPR006199">
    <property type="entry name" value="LexA_DNA-bd_dom"/>
</dbReference>
<dbReference type="SUPFAM" id="SSF46785">
    <property type="entry name" value="Winged helix' DNA-binding domain"/>
    <property type="match status" value="1"/>
</dbReference>
<dbReference type="GO" id="GO:0004252">
    <property type="term" value="F:serine-type endopeptidase activity"/>
    <property type="evidence" value="ECO:0007669"/>
    <property type="project" value="UniProtKB-UniRule"/>
</dbReference>
<dbReference type="GO" id="GO:0006281">
    <property type="term" value="P:DNA repair"/>
    <property type="evidence" value="ECO:0007669"/>
    <property type="project" value="UniProtKB-UniRule"/>
</dbReference>
<dbReference type="GO" id="GO:0006508">
    <property type="term" value="P:proteolysis"/>
    <property type="evidence" value="ECO:0007669"/>
    <property type="project" value="InterPro"/>
</dbReference>
<dbReference type="Gene3D" id="1.10.10.10">
    <property type="entry name" value="Winged helix-like DNA-binding domain superfamily/Winged helix DNA-binding domain"/>
    <property type="match status" value="1"/>
</dbReference>
<keyword evidence="8 12" id="KW-0238">DNA-binding</keyword>
<comment type="function">
    <text evidence="12">Represses a number of genes involved in the response to DNA damage (SOS response), including recA and lexA. In the presence of single-stranded DNA, RecA interacts with LexA causing an autocatalytic cleavage which disrupts the DNA-binding part of LexA, leading to derepression of the SOS regulon and eventually DNA repair.</text>
</comment>
<feature type="site" description="Cleavage; by autolysis" evidence="12">
    <location>
        <begin position="83"/>
        <end position="84"/>
    </location>
</feature>
<evidence type="ECO:0000259" key="14">
    <source>
        <dbReference type="Pfam" id="PF00717"/>
    </source>
</evidence>
<dbReference type="Gene3D" id="2.10.109.10">
    <property type="entry name" value="Umud Fragment, subunit A"/>
    <property type="match status" value="1"/>
</dbReference>
<protein>
    <recommendedName>
        <fullName evidence="12">LexA repressor</fullName>
        <ecNumber evidence="12">3.4.21.88</ecNumber>
    </recommendedName>
</protein>
<dbReference type="PANTHER" id="PTHR33516:SF2">
    <property type="entry name" value="LEXA REPRESSOR-RELATED"/>
    <property type="match status" value="1"/>
</dbReference>
<gene>
    <name evidence="16" type="primary">lexA_1</name>
    <name evidence="12" type="synonym">lexA</name>
    <name evidence="16" type="ORF">Fuma_00721</name>
</gene>
<dbReference type="FunFam" id="2.10.109.10:FF:000001">
    <property type="entry name" value="LexA repressor"/>
    <property type="match status" value="1"/>
</dbReference>
<dbReference type="STRING" id="1891926.Fuma_00721"/>
<feature type="active site" description="For autocatalytic cleavage activity" evidence="12">
    <location>
        <position position="116"/>
    </location>
</feature>
<dbReference type="InterPro" id="IPR039418">
    <property type="entry name" value="LexA-like"/>
</dbReference>
<dbReference type="Pfam" id="PF01726">
    <property type="entry name" value="LexA_DNA_bind"/>
    <property type="match status" value="1"/>
</dbReference>
<keyword evidence="9 12" id="KW-0804">Transcription</keyword>
<evidence type="ECO:0000313" key="17">
    <source>
        <dbReference type="Proteomes" id="UP000187735"/>
    </source>
</evidence>
<dbReference type="HAMAP" id="MF_00015">
    <property type="entry name" value="LexA"/>
    <property type="match status" value="1"/>
</dbReference>
<feature type="DNA-binding region" description="H-T-H motif" evidence="12">
    <location>
        <begin position="30"/>
        <end position="50"/>
    </location>
</feature>
<feature type="domain" description="LexA repressor DNA-binding" evidence="15">
    <location>
        <begin position="4"/>
        <end position="64"/>
    </location>
</feature>
<dbReference type="GO" id="GO:0006260">
    <property type="term" value="P:DNA replication"/>
    <property type="evidence" value="ECO:0007669"/>
    <property type="project" value="UniProtKB-UniRule"/>
</dbReference>
<dbReference type="GO" id="GO:0045892">
    <property type="term" value="P:negative regulation of DNA-templated transcription"/>
    <property type="evidence" value="ECO:0007669"/>
    <property type="project" value="UniProtKB-UniRule"/>
</dbReference>
<dbReference type="EC" id="3.4.21.88" evidence="12"/>
<keyword evidence="4 12" id="KW-0227">DNA damage</keyword>
<dbReference type="KEGG" id="fmr:Fuma_00721"/>
<keyword evidence="11 12" id="KW-0742">SOS response</keyword>
<dbReference type="AlphaFoldDB" id="A0A1P8WAS1"/>
<dbReference type="InterPro" id="IPR006197">
    <property type="entry name" value="Peptidase_S24_LexA"/>
</dbReference>
<dbReference type="GO" id="GO:0003677">
    <property type="term" value="F:DNA binding"/>
    <property type="evidence" value="ECO:0007669"/>
    <property type="project" value="UniProtKB-UniRule"/>
</dbReference>
<evidence type="ECO:0000256" key="12">
    <source>
        <dbReference type="HAMAP-Rule" id="MF_00015"/>
    </source>
</evidence>
<evidence type="ECO:0000256" key="8">
    <source>
        <dbReference type="ARBA" id="ARBA00023125"/>
    </source>
</evidence>
<dbReference type="NCBIfam" id="TIGR00498">
    <property type="entry name" value="lexA"/>
    <property type="match status" value="1"/>
</dbReference>
<evidence type="ECO:0000256" key="10">
    <source>
        <dbReference type="ARBA" id="ARBA00023204"/>
    </source>
</evidence>
<accession>A0A1P8WAS1</accession>
<reference evidence="16 17" key="1">
    <citation type="journal article" date="2016" name="Front. Microbiol.">
        <title>Fuerstia marisgermanicae gen. nov., sp. nov., an Unusual Member of the Phylum Planctomycetes from the German Wadden Sea.</title>
        <authorList>
            <person name="Kohn T."/>
            <person name="Heuer A."/>
            <person name="Jogler M."/>
            <person name="Vollmers J."/>
            <person name="Boedeker C."/>
            <person name="Bunk B."/>
            <person name="Rast P."/>
            <person name="Borchert D."/>
            <person name="Glockner I."/>
            <person name="Freese H.M."/>
            <person name="Klenk H.P."/>
            <person name="Overmann J."/>
            <person name="Kaster A.K."/>
            <person name="Rohde M."/>
            <person name="Wiegand S."/>
            <person name="Jogler C."/>
        </authorList>
    </citation>
    <scope>NUCLEOTIDE SEQUENCE [LARGE SCALE GENOMIC DNA]</scope>
    <source>
        <strain evidence="16 17">NH11</strain>
    </source>
</reference>
<dbReference type="InterPro" id="IPR036388">
    <property type="entry name" value="WH-like_DNA-bd_sf"/>
</dbReference>
<keyword evidence="2 12" id="KW-0678">Repressor</keyword>
<dbReference type="CDD" id="cd06529">
    <property type="entry name" value="S24_LexA-like"/>
    <property type="match status" value="1"/>
</dbReference>
<dbReference type="OrthoDB" id="9802364at2"/>
<keyword evidence="6 12" id="KW-0068">Autocatalytic cleavage</keyword>